<evidence type="ECO:0000259" key="2">
    <source>
        <dbReference type="Pfam" id="PF25183"/>
    </source>
</evidence>
<protein>
    <submittedName>
        <fullName evidence="3">Cell envelope biogenesis protein OmpA</fullName>
    </submittedName>
</protein>
<reference evidence="3 4" key="1">
    <citation type="submission" date="2018-03" db="EMBL/GenBank/DDBJ databases">
        <title>Cross-interface Injection: A General Nanoliter Liquid Handling Method Applied to Single Cells Genome Amplification Automated Nanoliter Liquid Handling Applied to Single Cell Multiple Displacement Amplification.</title>
        <authorList>
            <person name="Yun J."/>
            <person name="Xu P."/>
            <person name="Xu J."/>
            <person name="Dai X."/>
            <person name="Wang Y."/>
            <person name="Zheng X."/>
            <person name="Cao C."/>
            <person name="Yi Q."/>
            <person name="Zhu Y."/>
            <person name="Wang L."/>
            <person name="Dong Z."/>
            <person name="Huang Y."/>
            <person name="Huang L."/>
            <person name="Du W."/>
        </authorList>
    </citation>
    <scope>NUCLEOTIDE SEQUENCE [LARGE SCALE GENOMIC DNA]</scope>
    <source>
        <strain evidence="3 4">Z-E1-2</strain>
    </source>
</reference>
<dbReference type="AlphaFoldDB" id="A0A2T4CNI9"/>
<dbReference type="EMBL" id="PYVS01000012">
    <property type="protein sequence ID" value="PTB83123.1"/>
    <property type="molecule type" value="Genomic_DNA"/>
</dbReference>
<dbReference type="SUPFAM" id="SSF56935">
    <property type="entry name" value="Porins"/>
    <property type="match status" value="1"/>
</dbReference>
<dbReference type="GO" id="GO:0030246">
    <property type="term" value="F:carbohydrate binding"/>
    <property type="evidence" value="ECO:0007669"/>
    <property type="project" value="InterPro"/>
</dbReference>
<feature type="domain" description="TonB-dependent transporter Oar-like beta-barrel" evidence="2">
    <location>
        <begin position="239"/>
        <end position="309"/>
    </location>
</feature>
<dbReference type="SUPFAM" id="SSF49452">
    <property type="entry name" value="Starch-binding domain-like"/>
    <property type="match status" value="1"/>
</dbReference>
<gene>
    <name evidence="3" type="ORF">C9986_01165</name>
</gene>
<dbReference type="Gene3D" id="2.60.40.1120">
    <property type="entry name" value="Carboxypeptidase-like, regulatory domain"/>
    <property type="match status" value="1"/>
</dbReference>
<evidence type="ECO:0000313" key="3">
    <source>
        <dbReference type="EMBL" id="PTB83123.1"/>
    </source>
</evidence>
<dbReference type="GO" id="GO:0009279">
    <property type="term" value="C:cell outer membrane"/>
    <property type="evidence" value="ECO:0007669"/>
    <property type="project" value="TreeGrafter"/>
</dbReference>
<feature type="chain" id="PRO_5015512299" evidence="1">
    <location>
        <begin position="24"/>
        <end position="522"/>
    </location>
</feature>
<sequence>MRLTGTASAIAVALGLASATAVAQDTSASMRGSVLAPSGQGAANTRVIIEHVPSGSRLETTTDASGAFIASGLRVGGPYRVTLDSDVYRDATYTEVFLSLGDTYRLNAQLEAANVERISVTGSAVNYAQLNSGSSSSFGEEQIQSLPTYGRDLKEIVRLNPLAATIGEGDELVVAGNNPKYNSITVDGIGQNDDFGLNGNGYPTQRSPISIDAIEQITVDVVPFNAKDSNFTGAKINAVTKSGTNEFEGSVLYQYTSDSLAGNPQVSRYLGGSQPPVLDYEEKTYGISLGGPIIEDTLFFYVNYEKLEEPKSVEAGPLGSSASNIANVTQAEVDEVIRIAREVYGVNAGDWNVNPVEEDEKLLVKLDWNINNEHRAAFTYQNTDGNSTRNNNGGDSELRLSSHWYNNTQELSAYALQVYSNWSSNFSSDVKLSYKEVTTGQIPLLGKNFGDVTITGENGRIAIGPDYSRHANELANDTLQFQFNGEYLLGDHAIQFGYDYLSVDVYNVFIQRTLGEWTFDSI</sequence>
<dbReference type="GO" id="GO:0044718">
    <property type="term" value="P:siderophore transmembrane transport"/>
    <property type="evidence" value="ECO:0007669"/>
    <property type="project" value="TreeGrafter"/>
</dbReference>
<feature type="non-terminal residue" evidence="3">
    <location>
        <position position="522"/>
    </location>
</feature>
<dbReference type="InterPro" id="IPR039426">
    <property type="entry name" value="TonB-dep_rcpt-like"/>
</dbReference>
<dbReference type="Proteomes" id="UP000243022">
    <property type="component" value="Unassembled WGS sequence"/>
</dbReference>
<feature type="signal peptide" evidence="1">
    <location>
        <begin position="1"/>
        <end position="23"/>
    </location>
</feature>
<dbReference type="PANTHER" id="PTHR30069">
    <property type="entry name" value="TONB-DEPENDENT OUTER MEMBRANE RECEPTOR"/>
    <property type="match status" value="1"/>
</dbReference>
<evidence type="ECO:0000313" key="4">
    <source>
        <dbReference type="Proteomes" id="UP000243022"/>
    </source>
</evidence>
<dbReference type="InterPro" id="IPR057601">
    <property type="entry name" value="Oar-like_b-barrel"/>
</dbReference>
<evidence type="ECO:0000256" key="1">
    <source>
        <dbReference type="SAM" id="SignalP"/>
    </source>
</evidence>
<name>A0A2T4CNI9_9GAMM</name>
<comment type="caution">
    <text evidence="3">The sequence shown here is derived from an EMBL/GenBank/DDBJ whole genome shotgun (WGS) entry which is preliminary data.</text>
</comment>
<dbReference type="Pfam" id="PF25183">
    <property type="entry name" value="OMP_b-brl_4"/>
    <property type="match status" value="1"/>
</dbReference>
<accession>A0A2T4CNI9</accession>
<dbReference type="PANTHER" id="PTHR30069:SF46">
    <property type="entry name" value="OAR PROTEIN"/>
    <property type="match status" value="1"/>
</dbReference>
<keyword evidence="1" id="KW-0732">Signal</keyword>
<dbReference type="Pfam" id="PF13620">
    <property type="entry name" value="CarboxypepD_reg"/>
    <property type="match status" value="1"/>
</dbReference>
<proteinExistence type="predicted"/>
<organism evidence="3 4">
    <name type="scientific">Pseudidiomarina aestuarii</name>
    <dbReference type="NCBI Taxonomy" id="624146"/>
    <lineage>
        <taxon>Bacteria</taxon>
        <taxon>Pseudomonadati</taxon>
        <taxon>Pseudomonadota</taxon>
        <taxon>Gammaproteobacteria</taxon>
        <taxon>Alteromonadales</taxon>
        <taxon>Idiomarinaceae</taxon>
        <taxon>Pseudidiomarina</taxon>
    </lineage>
</organism>
<dbReference type="InterPro" id="IPR013784">
    <property type="entry name" value="Carb-bd-like_fold"/>
</dbReference>
<dbReference type="GO" id="GO:0015344">
    <property type="term" value="F:siderophore uptake transmembrane transporter activity"/>
    <property type="evidence" value="ECO:0007669"/>
    <property type="project" value="TreeGrafter"/>
</dbReference>